<dbReference type="RefSeq" id="WP_002718454.1">
    <property type="nucleotide sequence ID" value="NZ_UFSI01000001.1"/>
</dbReference>
<dbReference type="PROSITE" id="PS51340">
    <property type="entry name" value="MOSC"/>
    <property type="match status" value="1"/>
</dbReference>
<dbReference type="InterPro" id="IPR011037">
    <property type="entry name" value="Pyrv_Knase-like_insert_dom_sf"/>
</dbReference>
<evidence type="ECO:0000313" key="3">
    <source>
        <dbReference type="Proteomes" id="UP000254343"/>
    </source>
</evidence>
<dbReference type="Pfam" id="PF03476">
    <property type="entry name" value="MOSC_N"/>
    <property type="match status" value="1"/>
</dbReference>
<dbReference type="InterPro" id="IPR052716">
    <property type="entry name" value="MOSC_domain"/>
</dbReference>
<proteinExistence type="predicted"/>
<dbReference type="GO" id="GO:0030151">
    <property type="term" value="F:molybdenum ion binding"/>
    <property type="evidence" value="ECO:0007669"/>
    <property type="project" value="InterPro"/>
</dbReference>
<reference evidence="2 3" key="1">
    <citation type="submission" date="2018-06" db="EMBL/GenBank/DDBJ databases">
        <authorList>
            <consortium name="Pathogen Informatics"/>
            <person name="Doyle S."/>
        </authorList>
    </citation>
    <scope>NUCLEOTIDE SEQUENCE [LARGE SCALE GENOMIC DNA]</scope>
    <source>
        <strain evidence="2 3">NCTC12722</strain>
    </source>
</reference>
<gene>
    <name evidence="2" type="ORF">NCTC12722_00846</name>
</gene>
<dbReference type="GO" id="GO:0003824">
    <property type="term" value="F:catalytic activity"/>
    <property type="evidence" value="ECO:0007669"/>
    <property type="project" value="InterPro"/>
</dbReference>
<feature type="domain" description="MOSC" evidence="1">
    <location>
        <begin position="107"/>
        <end position="256"/>
    </location>
</feature>
<dbReference type="InterPro" id="IPR005302">
    <property type="entry name" value="MoCF_Sase_C"/>
</dbReference>
<dbReference type="OrthoDB" id="581532at2"/>
<dbReference type="PANTHER" id="PTHR36930">
    <property type="entry name" value="METAL-SULFUR CLUSTER BIOSYNTHESIS PROTEINS YUAD-RELATED"/>
    <property type="match status" value="1"/>
</dbReference>
<evidence type="ECO:0000259" key="1">
    <source>
        <dbReference type="PROSITE" id="PS51340"/>
    </source>
</evidence>
<evidence type="ECO:0000313" key="2">
    <source>
        <dbReference type="EMBL" id="SUU83676.1"/>
    </source>
</evidence>
<organism evidence="2 3">
    <name type="scientific">Afipia felis</name>
    <name type="common">Cat scratch disease bacillus</name>
    <dbReference type="NCBI Taxonomy" id="1035"/>
    <lineage>
        <taxon>Bacteria</taxon>
        <taxon>Pseudomonadati</taxon>
        <taxon>Pseudomonadota</taxon>
        <taxon>Alphaproteobacteria</taxon>
        <taxon>Hyphomicrobiales</taxon>
        <taxon>Nitrobacteraceae</taxon>
        <taxon>Afipia</taxon>
    </lineage>
</organism>
<sequence length="256" mass="28271">MLDLAQGTLASLYRYPVKGLSPERLTRTALQNGQTLPSDRRYAIANGPLDFDPAQPKHFPKIRFLMLMRDERLAALHSHFDDRSHTLSIAYNNAEVARGDLTTAAGRTAIEDFFSTNFATELRGPPKLLEAPGHSFSDIAAKVVSIVNLASVSEIEGAVGQPVNPLRFRANLYVRGWPAWHELDLMGREIRAGDVRLRVTRNIVRCAATNVDPVTAERDMNIPQTLMDRFDHTHCGIYAEVVAGGDVAPGDTIDIL</sequence>
<protein>
    <submittedName>
        <fullName evidence="2">Uncharacterized Fe-S protein</fullName>
    </submittedName>
</protein>
<dbReference type="Proteomes" id="UP000254343">
    <property type="component" value="Unassembled WGS sequence"/>
</dbReference>
<dbReference type="Pfam" id="PF03473">
    <property type="entry name" value="MOSC"/>
    <property type="match status" value="1"/>
</dbReference>
<dbReference type="GO" id="GO:0030170">
    <property type="term" value="F:pyridoxal phosphate binding"/>
    <property type="evidence" value="ECO:0007669"/>
    <property type="project" value="InterPro"/>
</dbReference>
<dbReference type="Gene3D" id="2.40.33.20">
    <property type="entry name" value="PK beta-barrel domain-like"/>
    <property type="match status" value="1"/>
</dbReference>
<name>A0A380W483_AFIFE</name>
<dbReference type="SUPFAM" id="SSF50800">
    <property type="entry name" value="PK beta-barrel domain-like"/>
    <property type="match status" value="1"/>
</dbReference>
<accession>A0A380W483</accession>
<dbReference type="EMBL" id="UIGB01000001">
    <property type="protein sequence ID" value="SUU83676.1"/>
    <property type="molecule type" value="Genomic_DNA"/>
</dbReference>
<dbReference type="AlphaFoldDB" id="A0A380W483"/>
<dbReference type="InterPro" id="IPR005303">
    <property type="entry name" value="MOCOS_middle"/>
</dbReference>
<dbReference type="PANTHER" id="PTHR36930:SF1">
    <property type="entry name" value="MOSC DOMAIN-CONTAINING PROTEIN"/>
    <property type="match status" value="1"/>
</dbReference>